<feature type="compositionally biased region" description="Basic residues" evidence="1">
    <location>
        <begin position="35"/>
        <end position="56"/>
    </location>
</feature>
<dbReference type="AlphaFoldDB" id="A0A6J4NRY0"/>
<feature type="non-terminal residue" evidence="2">
    <location>
        <position position="73"/>
    </location>
</feature>
<organism evidence="2">
    <name type="scientific">uncultured Rubrobacteraceae bacterium</name>
    <dbReference type="NCBI Taxonomy" id="349277"/>
    <lineage>
        <taxon>Bacteria</taxon>
        <taxon>Bacillati</taxon>
        <taxon>Actinomycetota</taxon>
        <taxon>Rubrobacteria</taxon>
        <taxon>Rubrobacterales</taxon>
        <taxon>Rubrobacteraceae</taxon>
        <taxon>environmental samples</taxon>
    </lineage>
</organism>
<feature type="region of interest" description="Disordered" evidence="1">
    <location>
        <begin position="1"/>
        <end position="56"/>
    </location>
</feature>
<dbReference type="EMBL" id="CADCUZ010000015">
    <property type="protein sequence ID" value="CAA9395612.1"/>
    <property type="molecule type" value="Genomic_DNA"/>
</dbReference>
<evidence type="ECO:0000256" key="1">
    <source>
        <dbReference type="SAM" id="MobiDB-lite"/>
    </source>
</evidence>
<protein>
    <submittedName>
        <fullName evidence="2">Uncharacterized protein</fullName>
    </submittedName>
</protein>
<accession>A0A6J4NRY0</accession>
<reference evidence="2" key="1">
    <citation type="submission" date="2020-02" db="EMBL/GenBank/DDBJ databases">
        <authorList>
            <person name="Meier V. D."/>
        </authorList>
    </citation>
    <scope>NUCLEOTIDE SEQUENCE</scope>
    <source>
        <strain evidence="2">AVDCRST_MAG55</strain>
    </source>
</reference>
<feature type="compositionally biased region" description="Basic residues" evidence="1">
    <location>
        <begin position="1"/>
        <end position="10"/>
    </location>
</feature>
<proteinExistence type="predicted"/>
<evidence type="ECO:0000313" key="2">
    <source>
        <dbReference type="EMBL" id="CAA9395612.1"/>
    </source>
</evidence>
<sequence length="73" mass="7904">GRRGIVRGKRGTLAGDQDVQGTHAAPVGGTQRGFLRAHKRAGTGRRGGGWRHGRKTCRSLRRRALRASRGGYL</sequence>
<gene>
    <name evidence="2" type="ORF">AVDCRST_MAG55-340</name>
</gene>
<feature type="non-terminal residue" evidence="2">
    <location>
        <position position="1"/>
    </location>
</feature>
<name>A0A6J4NRY0_9ACTN</name>